<keyword evidence="10" id="KW-0832">Ubl conjugation</keyword>
<dbReference type="OMA" id="GPWVNSE"/>
<proteinExistence type="inferred from homology"/>
<keyword evidence="13" id="KW-1015">Disulfide bond</keyword>
<keyword evidence="6" id="KW-1017">Isopeptide bond</keyword>
<comment type="subcellular location">
    <subcellularLocation>
        <location evidence="2">Endoplasmic reticulum membrane</location>
        <topology evidence="2">Single-pass type I membrane protein</topology>
    </subcellularLocation>
</comment>
<dbReference type="AlphaFoldDB" id="A0A3M6UH72"/>
<protein>
    <recommendedName>
        <fullName evidence="5">Translocon-associated protein subunit delta</fullName>
    </recommendedName>
    <alternativeName>
        <fullName evidence="14">Signal sequence receptor subunit delta</fullName>
    </alternativeName>
</protein>
<dbReference type="GO" id="GO:0005789">
    <property type="term" value="C:endoplasmic reticulum membrane"/>
    <property type="evidence" value="ECO:0007669"/>
    <property type="project" value="UniProtKB-SubCell"/>
</dbReference>
<evidence type="ECO:0000256" key="1">
    <source>
        <dbReference type="ARBA" id="ARBA00002838"/>
    </source>
</evidence>
<evidence type="ECO:0000313" key="18">
    <source>
        <dbReference type="Proteomes" id="UP000275408"/>
    </source>
</evidence>
<reference evidence="17 18" key="1">
    <citation type="journal article" date="2018" name="Sci. Rep.">
        <title>Comparative analysis of the Pocillopora damicornis genome highlights role of immune system in coral evolution.</title>
        <authorList>
            <person name="Cunning R."/>
            <person name="Bay R.A."/>
            <person name="Gillette P."/>
            <person name="Baker A.C."/>
            <person name="Traylor-Knowles N."/>
        </authorList>
    </citation>
    <scope>NUCLEOTIDE SEQUENCE [LARGE SCALE GENOMIC DNA]</scope>
    <source>
        <strain evidence="17">RSMAS</strain>
        <tissue evidence="17">Whole animal</tissue>
    </source>
</reference>
<dbReference type="Pfam" id="PF05404">
    <property type="entry name" value="TRAP-delta"/>
    <property type="match status" value="1"/>
</dbReference>
<dbReference type="STRING" id="46731.A0A3M6UH72"/>
<evidence type="ECO:0000256" key="11">
    <source>
        <dbReference type="ARBA" id="ARBA00022989"/>
    </source>
</evidence>
<keyword evidence="9" id="KW-0256">Endoplasmic reticulum</keyword>
<evidence type="ECO:0000256" key="6">
    <source>
        <dbReference type="ARBA" id="ARBA00022499"/>
    </source>
</evidence>
<evidence type="ECO:0000313" key="17">
    <source>
        <dbReference type="EMBL" id="RMX52919.1"/>
    </source>
</evidence>
<evidence type="ECO:0000256" key="5">
    <source>
        <dbReference type="ARBA" id="ARBA00014387"/>
    </source>
</evidence>
<evidence type="ECO:0000256" key="14">
    <source>
        <dbReference type="ARBA" id="ARBA00031791"/>
    </source>
</evidence>
<evidence type="ECO:0000256" key="13">
    <source>
        <dbReference type="ARBA" id="ARBA00023157"/>
    </source>
</evidence>
<evidence type="ECO:0000256" key="3">
    <source>
        <dbReference type="ARBA" id="ARBA00009294"/>
    </source>
</evidence>
<evidence type="ECO:0000256" key="15">
    <source>
        <dbReference type="SAM" id="Phobius"/>
    </source>
</evidence>
<evidence type="ECO:0000256" key="9">
    <source>
        <dbReference type="ARBA" id="ARBA00022824"/>
    </source>
</evidence>
<comment type="caution">
    <text evidence="17">The sequence shown here is derived from an EMBL/GenBank/DDBJ whole genome shotgun (WGS) entry which is preliminary data.</text>
</comment>
<name>A0A3M6UH72_POCDA</name>
<comment type="subunit">
    <text evidence="4">Heterotetramer of TRAP-alpha, TRAP-beta, TRAP-delta and TRAP-gamma.</text>
</comment>
<evidence type="ECO:0000256" key="2">
    <source>
        <dbReference type="ARBA" id="ARBA00004115"/>
    </source>
</evidence>
<feature type="signal peptide" evidence="16">
    <location>
        <begin position="1"/>
        <end position="29"/>
    </location>
</feature>
<dbReference type="PANTHER" id="PTHR12731:SF1">
    <property type="entry name" value="TRANSLOCON-ASSOCIATED PROTEIN SUBUNIT DELTA"/>
    <property type="match status" value="1"/>
</dbReference>
<keyword evidence="7 15" id="KW-0812">Transmembrane</keyword>
<dbReference type="InterPro" id="IPR008855">
    <property type="entry name" value="TRAP-delta"/>
</dbReference>
<dbReference type="Proteomes" id="UP000275408">
    <property type="component" value="Unassembled WGS sequence"/>
</dbReference>
<sequence>MPRDVLSSFSSSVDGTNMAALFFVLAVLAVSVPLKSSGDACVGARPTTDIYTTRNILLSSESVFIVEFSLKCDNGAKNVNLYAEVNGKVMPVTRSTDDAKYQVSWAEEHKEAKAGVYKLSFYDDEGYAAYRKAQRSGTPSEAKALFSIDVNHRGAGREGLYVQTEFIAVVAALLIWWSANNVKSKLQES</sequence>
<keyword evidence="12 15" id="KW-0472">Membrane</keyword>
<dbReference type="PANTHER" id="PTHR12731">
    <property type="entry name" value="TRANSLOCON-ASSOCIATED PROTEIN, DELTA SUBUNIT"/>
    <property type="match status" value="1"/>
</dbReference>
<evidence type="ECO:0000256" key="16">
    <source>
        <dbReference type="SAM" id="SignalP"/>
    </source>
</evidence>
<feature type="transmembrane region" description="Helical" evidence="15">
    <location>
        <begin position="160"/>
        <end position="179"/>
    </location>
</feature>
<evidence type="ECO:0000256" key="10">
    <source>
        <dbReference type="ARBA" id="ARBA00022843"/>
    </source>
</evidence>
<keyword evidence="11 15" id="KW-1133">Transmembrane helix</keyword>
<keyword evidence="18" id="KW-1185">Reference proteome</keyword>
<gene>
    <name evidence="17" type="ORF">pdam_00010945</name>
</gene>
<evidence type="ECO:0000256" key="4">
    <source>
        <dbReference type="ARBA" id="ARBA00011819"/>
    </source>
</evidence>
<comment type="function">
    <text evidence="1">TRAP proteins are part of a complex whose function is to bind calcium to the ER membrane and thereby regulate the retention of ER resident proteins.</text>
</comment>
<evidence type="ECO:0000256" key="7">
    <source>
        <dbReference type="ARBA" id="ARBA00022692"/>
    </source>
</evidence>
<keyword evidence="8 16" id="KW-0732">Signal</keyword>
<feature type="chain" id="PRO_5018084396" description="Translocon-associated protein subunit delta" evidence="16">
    <location>
        <begin position="30"/>
        <end position="189"/>
    </location>
</feature>
<evidence type="ECO:0000256" key="12">
    <source>
        <dbReference type="ARBA" id="ARBA00023136"/>
    </source>
</evidence>
<accession>A0A3M6UH72</accession>
<comment type="similarity">
    <text evidence="3">Belongs to the TRAP-delta family.</text>
</comment>
<dbReference type="OrthoDB" id="10055808at2759"/>
<evidence type="ECO:0000256" key="8">
    <source>
        <dbReference type="ARBA" id="ARBA00022729"/>
    </source>
</evidence>
<dbReference type="EMBL" id="RCHS01001556">
    <property type="protein sequence ID" value="RMX52919.1"/>
    <property type="molecule type" value="Genomic_DNA"/>
</dbReference>
<organism evidence="17 18">
    <name type="scientific">Pocillopora damicornis</name>
    <name type="common">Cauliflower coral</name>
    <name type="synonym">Millepora damicornis</name>
    <dbReference type="NCBI Taxonomy" id="46731"/>
    <lineage>
        <taxon>Eukaryota</taxon>
        <taxon>Metazoa</taxon>
        <taxon>Cnidaria</taxon>
        <taxon>Anthozoa</taxon>
        <taxon>Hexacorallia</taxon>
        <taxon>Scleractinia</taxon>
        <taxon>Astrocoeniina</taxon>
        <taxon>Pocilloporidae</taxon>
        <taxon>Pocillopora</taxon>
    </lineage>
</organism>